<keyword evidence="7" id="KW-0479">Metal-binding</keyword>
<dbReference type="SMART" id="SM00239">
    <property type="entry name" value="C2"/>
    <property type="match status" value="1"/>
</dbReference>
<dbReference type="SMART" id="SM00022">
    <property type="entry name" value="PLAc"/>
    <property type="match status" value="1"/>
</dbReference>
<evidence type="ECO:0000256" key="1">
    <source>
        <dbReference type="ARBA" id="ARBA00004496"/>
    </source>
</evidence>
<organism evidence="11 12">
    <name type="scientific">Sphenodon punctatus</name>
    <name type="common">Tuatara</name>
    <name type="synonym">Hatteria punctata</name>
    <dbReference type="NCBI Taxonomy" id="8508"/>
    <lineage>
        <taxon>Eukaryota</taxon>
        <taxon>Metazoa</taxon>
        <taxon>Chordata</taxon>
        <taxon>Craniata</taxon>
        <taxon>Vertebrata</taxon>
        <taxon>Euteleostomi</taxon>
        <taxon>Lepidosauria</taxon>
        <taxon>Sphenodontia</taxon>
        <taxon>Sphenodontidae</taxon>
        <taxon>Sphenodon</taxon>
    </lineage>
</organism>
<evidence type="ECO:0000256" key="7">
    <source>
        <dbReference type="RuleBase" id="RU362102"/>
    </source>
</evidence>
<dbReference type="Pfam" id="PF00168">
    <property type="entry name" value="C2"/>
    <property type="match status" value="1"/>
</dbReference>
<dbReference type="FunFam" id="3.40.1090.10:FF:000002">
    <property type="entry name" value="Phospholipase A2"/>
    <property type="match status" value="1"/>
</dbReference>
<dbReference type="GO" id="GO:0005829">
    <property type="term" value="C:cytosol"/>
    <property type="evidence" value="ECO:0007669"/>
    <property type="project" value="TreeGrafter"/>
</dbReference>
<feature type="chain" id="PRO_5034962127" description="Phospholipase A2" evidence="8">
    <location>
        <begin position="19"/>
        <end position="608"/>
    </location>
</feature>
<dbReference type="PROSITE" id="PS50004">
    <property type="entry name" value="C2"/>
    <property type="match status" value="1"/>
</dbReference>
<keyword evidence="6 7" id="KW-0442">Lipid degradation</keyword>
<dbReference type="InterPro" id="IPR016035">
    <property type="entry name" value="Acyl_Trfase/lysoPLipase"/>
</dbReference>
<dbReference type="GO" id="GO:0047498">
    <property type="term" value="F:calcium-dependent phospholipase A2 activity"/>
    <property type="evidence" value="ECO:0007669"/>
    <property type="project" value="TreeGrafter"/>
</dbReference>
<dbReference type="InterPro" id="IPR035892">
    <property type="entry name" value="C2_domain_sf"/>
</dbReference>
<feature type="domain" description="PLA2c" evidence="10">
    <location>
        <begin position="119"/>
        <end position="608"/>
    </location>
</feature>
<evidence type="ECO:0000256" key="3">
    <source>
        <dbReference type="ARBA" id="ARBA00022490"/>
    </source>
</evidence>
<reference evidence="11" key="2">
    <citation type="submission" date="2025-09" db="UniProtKB">
        <authorList>
            <consortium name="Ensembl"/>
        </authorList>
    </citation>
    <scope>IDENTIFICATION</scope>
</reference>
<sequence length="608" mass="70162">SATILFNTLSFFSAVSEADCYVSLWMPTSSKEELKTKAILNTSEPVWNETFYFGIQNQVKNILELKVYDEDPVTKDDLLFTILFDIAEIRPGERVHTTFTVNSKVGHISQIAYLSPVYYSISEDLDMRLGFDLCAEEQDFLQKRKKVVASALKHVLQLEEDLLDHEVPVVAVMAVGGGSRAMTSLYGQLSGLKKLNFLDCVTYISGTSGSTWTMTNLYEDANWSQKDLEGPINEVRRHVTKNKLNTFSLERLLYYQRELCQRAEEGITTSFNDLWAVVLESILHDGVYDFKLSDQQQAVSQGQNPLPLYLALNVKENHISTFDFKEWCEFSPYEVGFLKYGAFIRSEDFGSEFFMGRLMKKNPESRICFLEALWSNIFALNLLDIWNSFSNADESWQQYVQDKVKNIGRKIMASIIRDILTNRPLHHHVHNFLKGLQMHQDYYQHSHFSQWKDCQLDLLPNQLTPSEDDLCLVDAAYFINTSCPPLLRKERNVDIILSFDYSLSSRFQCYLFADEENPEAPLVLYFPLVNDTFKNFKMPGVRRSATETDDGAVPLNDCCSPYHLLGVTYNKNDFDKLLKLSDYNVQNNRDLILQAFHTAIECRKRRRK</sequence>
<dbReference type="EC" id="3.1.1.4" evidence="2 7"/>
<proteinExistence type="predicted"/>
<keyword evidence="5 6" id="KW-0443">Lipid metabolism</keyword>
<comment type="catalytic activity">
    <reaction evidence="7">
        <text>a 1,2-diacyl-sn-glycero-3-phosphocholine + H2O = a 1-acyl-sn-glycero-3-phosphocholine + a fatty acid + H(+)</text>
        <dbReference type="Rhea" id="RHEA:15801"/>
        <dbReference type="ChEBI" id="CHEBI:15377"/>
        <dbReference type="ChEBI" id="CHEBI:15378"/>
        <dbReference type="ChEBI" id="CHEBI:28868"/>
        <dbReference type="ChEBI" id="CHEBI:57643"/>
        <dbReference type="ChEBI" id="CHEBI:58168"/>
        <dbReference type="EC" id="3.1.1.4"/>
    </reaction>
</comment>
<comment type="subcellular location">
    <subcellularLocation>
        <location evidence="1">Cytoplasm</location>
    </subcellularLocation>
</comment>
<evidence type="ECO:0000256" key="2">
    <source>
        <dbReference type="ARBA" id="ARBA00013278"/>
    </source>
</evidence>
<evidence type="ECO:0000256" key="6">
    <source>
        <dbReference type="PROSITE-ProRule" id="PRU00555"/>
    </source>
</evidence>
<keyword evidence="4 6" id="KW-0378">Hydrolase</keyword>
<keyword evidence="7" id="KW-0106">Calcium</keyword>
<evidence type="ECO:0000256" key="5">
    <source>
        <dbReference type="ARBA" id="ARBA00023098"/>
    </source>
</evidence>
<dbReference type="PANTHER" id="PTHR10728:SF32">
    <property type="entry name" value="CYTOSOLIC PHOSPHOLIPASE A2 BETA"/>
    <property type="match status" value="1"/>
</dbReference>
<protein>
    <recommendedName>
        <fullName evidence="2 7">Phospholipase A2</fullName>
        <ecNumber evidence="2 7">3.1.1.4</ecNumber>
    </recommendedName>
</protein>
<evidence type="ECO:0000256" key="4">
    <source>
        <dbReference type="ARBA" id="ARBA00022801"/>
    </source>
</evidence>
<dbReference type="PANTHER" id="PTHR10728">
    <property type="entry name" value="CYTOSOLIC PHOSPHOLIPASE A2"/>
    <property type="match status" value="1"/>
</dbReference>
<feature type="signal peptide" evidence="8">
    <location>
        <begin position="1"/>
        <end position="18"/>
    </location>
</feature>
<dbReference type="PROSITE" id="PS51210">
    <property type="entry name" value="PLA2C"/>
    <property type="match status" value="1"/>
</dbReference>
<dbReference type="GO" id="GO:0005544">
    <property type="term" value="F:calcium-dependent phospholipid binding"/>
    <property type="evidence" value="ECO:0007669"/>
    <property type="project" value="TreeGrafter"/>
</dbReference>
<dbReference type="AlphaFoldDB" id="A0A8D0G906"/>
<keyword evidence="3 7" id="KW-0963">Cytoplasm</keyword>
<dbReference type="Proteomes" id="UP000694392">
    <property type="component" value="Unplaced"/>
</dbReference>
<keyword evidence="12" id="KW-1185">Reference proteome</keyword>
<dbReference type="SUPFAM" id="SSF52151">
    <property type="entry name" value="FabD/lysophospholipase-like"/>
    <property type="match status" value="1"/>
</dbReference>
<comment type="domain">
    <text evidence="7">The N-terminal C2 domain associates with lipid membranes upon calcium binding.</text>
</comment>
<feature type="domain" description="C2" evidence="9">
    <location>
        <begin position="1"/>
        <end position="99"/>
    </location>
</feature>
<dbReference type="Ensembl" id="ENSSPUT00000003843.1">
    <property type="protein sequence ID" value="ENSSPUP00000003619.1"/>
    <property type="gene ID" value="ENSSPUG00000002657.1"/>
</dbReference>
<dbReference type="Gene3D" id="3.40.1090.10">
    <property type="entry name" value="Cytosolic phospholipase A2 catalytic domain"/>
    <property type="match status" value="1"/>
</dbReference>
<dbReference type="Pfam" id="PF01735">
    <property type="entry name" value="PLA2_B"/>
    <property type="match status" value="1"/>
</dbReference>
<evidence type="ECO:0000313" key="12">
    <source>
        <dbReference type="Proteomes" id="UP000694392"/>
    </source>
</evidence>
<reference evidence="11" key="1">
    <citation type="submission" date="2025-08" db="UniProtKB">
        <authorList>
            <consortium name="Ensembl"/>
        </authorList>
    </citation>
    <scope>IDENTIFICATION</scope>
</reference>
<dbReference type="SUPFAM" id="SSF49562">
    <property type="entry name" value="C2 domain (Calcium/lipid-binding domain, CaLB)"/>
    <property type="match status" value="1"/>
</dbReference>
<accession>A0A8D0G906</accession>
<dbReference type="Gene3D" id="2.60.40.150">
    <property type="entry name" value="C2 domain"/>
    <property type="match status" value="1"/>
</dbReference>
<dbReference type="InterPro" id="IPR000008">
    <property type="entry name" value="C2_dom"/>
</dbReference>
<evidence type="ECO:0000313" key="11">
    <source>
        <dbReference type="Ensembl" id="ENSSPUP00000003619.1"/>
    </source>
</evidence>
<dbReference type="GeneTree" id="ENSGT01030000234606"/>
<evidence type="ECO:0000256" key="8">
    <source>
        <dbReference type="SAM" id="SignalP"/>
    </source>
</evidence>
<keyword evidence="8" id="KW-0732">Signal</keyword>
<dbReference type="GO" id="GO:0005509">
    <property type="term" value="F:calcium ion binding"/>
    <property type="evidence" value="ECO:0007669"/>
    <property type="project" value="TreeGrafter"/>
</dbReference>
<dbReference type="OMA" id="ACWRLTV"/>
<dbReference type="GO" id="GO:0046475">
    <property type="term" value="P:glycerophospholipid catabolic process"/>
    <property type="evidence" value="ECO:0007669"/>
    <property type="project" value="TreeGrafter"/>
</dbReference>
<evidence type="ECO:0000259" key="9">
    <source>
        <dbReference type="PROSITE" id="PS50004"/>
    </source>
</evidence>
<dbReference type="InterPro" id="IPR002642">
    <property type="entry name" value="LysoPLipase_cat_dom"/>
</dbReference>
<evidence type="ECO:0000259" key="10">
    <source>
        <dbReference type="PROSITE" id="PS51210"/>
    </source>
</evidence>
<name>A0A8D0G906_SPHPU</name>